<dbReference type="GO" id="GO:0004553">
    <property type="term" value="F:hydrolase activity, hydrolyzing O-glycosyl compounds"/>
    <property type="evidence" value="ECO:0007669"/>
    <property type="project" value="TreeGrafter"/>
</dbReference>
<accession>A0A558AKI6</accession>
<organism evidence="1 2">
    <name type="scientific">Amycolatopsis acidiphila</name>
    <dbReference type="NCBI Taxonomy" id="715473"/>
    <lineage>
        <taxon>Bacteria</taxon>
        <taxon>Bacillati</taxon>
        <taxon>Actinomycetota</taxon>
        <taxon>Actinomycetes</taxon>
        <taxon>Pseudonocardiales</taxon>
        <taxon>Pseudonocardiaceae</taxon>
        <taxon>Amycolatopsis</taxon>
    </lineage>
</organism>
<evidence type="ECO:0008006" key="3">
    <source>
        <dbReference type="Google" id="ProtNLM"/>
    </source>
</evidence>
<dbReference type="OrthoDB" id="3500494at2"/>
<comment type="caution">
    <text evidence="1">The sequence shown here is derived from an EMBL/GenBank/DDBJ whole genome shotgun (WGS) entry which is preliminary data.</text>
</comment>
<evidence type="ECO:0000313" key="1">
    <source>
        <dbReference type="EMBL" id="TVT24711.1"/>
    </source>
</evidence>
<proteinExistence type="predicted"/>
<dbReference type="AlphaFoldDB" id="A0A558AKI6"/>
<dbReference type="InterPro" id="IPR017853">
    <property type="entry name" value="GH"/>
</dbReference>
<gene>
    <name evidence="1" type="ORF">FNH06_04835</name>
</gene>
<evidence type="ECO:0000313" key="2">
    <source>
        <dbReference type="Proteomes" id="UP000318578"/>
    </source>
</evidence>
<dbReference type="RefSeq" id="WP_144634195.1">
    <property type="nucleotide sequence ID" value="NZ_BNAX01000004.1"/>
</dbReference>
<dbReference type="Gene3D" id="3.20.20.80">
    <property type="entry name" value="Glycosidases"/>
    <property type="match status" value="1"/>
</dbReference>
<name>A0A558AKI6_9PSEU</name>
<dbReference type="PANTHER" id="PTHR12631">
    <property type="entry name" value="ALPHA-L-IDURONIDASE"/>
    <property type="match status" value="1"/>
</dbReference>
<protein>
    <recommendedName>
        <fullName evidence="3">Xylan 1,4-beta-xylosidase</fullName>
    </recommendedName>
</protein>
<dbReference type="SUPFAM" id="SSF51445">
    <property type="entry name" value="(Trans)glycosidases"/>
    <property type="match status" value="1"/>
</dbReference>
<dbReference type="PANTHER" id="PTHR12631:SF10">
    <property type="entry name" value="BETA-XYLOSIDASE-LIKE PROTEIN-RELATED"/>
    <property type="match status" value="1"/>
</dbReference>
<keyword evidence="2" id="KW-1185">Reference proteome</keyword>
<sequence length="418" mass="45231">MLKVVGILAVVAGLVTALVTWLPVGGGVLGDPTAGQQDMALGVTHGQYSLDSWLTPEQRESGEQILGATPLLQNQHIMGFGVGNPEPSPGQYDWSRLDERMGLITRTAGTPVITLCCAPDWMKGGRPGTTNWDNLAVAPQPAHYADFAKLAAKVALRYPQVRYFQVWNELKGFWDDAAGDWDIKDFTDFYNQVYDAVKQVRPDAKIGGPYVVLNLFAATDHPSTMKGAYGVVDQRSLDAICYWNEHKHGADFVALDASTLTRDKGLIASPGAASAIYSDATRWARDLTGLPVWWSEFYPEAPEKTDQARAVVTLDAVARAAEAGAAAMLLWQPQASDDLPYSALWTAPPDIGPTCLTKAWTWLAPRLRTGSVTVVRDVADDLVRFVDGQQTLTLNISASAELQGTVALPPFSITLTGT</sequence>
<dbReference type="InterPro" id="IPR051923">
    <property type="entry name" value="Glycosyl_Hydrolase_39"/>
</dbReference>
<reference evidence="1 2" key="1">
    <citation type="submission" date="2019-07" db="EMBL/GenBank/DDBJ databases">
        <title>New species of Amycolatopsis and Streptomyces.</title>
        <authorList>
            <person name="Duangmal K."/>
            <person name="Teo W.F.A."/>
            <person name="Lipun K."/>
        </authorList>
    </citation>
    <scope>NUCLEOTIDE SEQUENCE [LARGE SCALE GENOMIC DNA]</scope>
    <source>
        <strain evidence="1 2">JCM 30562</strain>
    </source>
</reference>
<dbReference type="EMBL" id="VJZA01000005">
    <property type="protein sequence ID" value="TVT24711.1"/>
    <property type="molecule type" value="Genomic_DNA"/>
</dbReference>
<dbReference type="Proteomes" id="UP000318578">
    <property type="component" value="Unassembled WGS sequence"/>
</dbReference>